<dbReference type="RefSeq" id="XP_072798251.1">
    <property type="nucleotide sequence ID" value="XM_072942150.1"/>
</dbReference>
<dbReference type="Gene3D" id="2.60.40.1530">
    <property type="entry name" value="ntegrin, alpha v. Chain A, domain 4"/>
    <property type="match status" value="1"/>
</dbReference>
<sequence>MRVWKQDQITFMATFDVSPTAMLGDRLLLTANVSSENNTPRTSKTTFQLELPVKYAVYTVISSHEESTKYLNFSASEEKDSRRAQHRYQVNNLGQGNLPASIDFSVPVELNRVKGFNNFMIRNLSKLEADIQRLIEKNQFFLALLF</sequence>
<proteinExistence type="inferred from homology"/>
<evidence type="ECO:0000256" key="1">
    <source>
        <dbReference type="ARBA" id="ARBA00004479"/>
    </source>
</evidence>
<evidence type="ECO:0000256" key="4">
    <source>
        <dbReference type="ARBA" id="ARBA00023037"/>
    </source>
</evidence>
<dbReference type="Pfam" id="PF21520">
    <property type="entry name" value="ITGAX-like_Ig_3"/>
    <property type="match status" value="1"/>
</dbReference>
<dbReference type="PANTHER" id="PTHR23220:SF118">
    <property type="entry name" value="INTEGRIN ALPHA-X"/>
    <property type="match status" value="1"/>
</dbReference>
<comment type="similarity">
    <text evidence="2">Belongs to the integrin alpha chain family.</text>
</comment>
<evidence type="ECO:0000256" key="7">
    <source>
        <dbReference type="ARBA" id="ARBA00023180"/>
    </source>
</evidence>
<keyword evidence="5" id="KW-0472">Membrane</keyword>
<accession>A0ABM5BPB9</accession>
<gene>
    <name evidence="11" type="primary">LOC107033300</name>
</gene>
<evidence type="ECO:0000256" key="8">
    <source>
        <dbReference type="SAM" id="Coils"/>
    </source>
</evidence>
<keyword evidence="7" id="KW-0325">Glycoprotein</keyword>
<dbReference type="SUPFAM" id="SSF69179">
    <property type="entry name" value="Integrin domains"/>
    <property type="match status" value="1"/>
</dbReference>
<evidence type="ECO:0000256" key="2">
    <source>
        <dbReference type="ARBA" id="ARBA00008054"/>
    </source>
</evidence>
<reference evidence="11" key="1">
    <citation type="submission" date="2025-08" db="UniProtKB">
        <authorList>
            <consortium name="RefSeq"/>
        </authorList>
    </citation>
    <scope>IDENTIFICATION</scope>
</reference>
<evidence type="ECO:0000313" key="11">
    <source>
        <dbReference type="RefSeq" id="XP_072798251.1"/>
    </source>
</evidence>
<keyword evidence="10" id="KW-1185">Reference proteome</keyword>
<keyword evidence="3" id="KW-0130">Cell adhesion</keyword>
<dbReference type="InterPro" id="IPR048633">
    <property type="entry name" value="ITGAX-like_Ig_3"/>
</dbReference>
<organism evidence="10 11">
    <name type="scientific">Vicugna pacos</name>
    <name type="common">Alpaca</name>
    <name type="synonym">Lama pacos</name>
    <dbReference type="NCBI Taxonomy" id="30538"/>
    <lineage>
        <taxon>Eukaryota</taxon>
        <taxon>Metazoa</taxon>
        <taxon>Chordata</taxon>
        <taxon>Craniata</taxon>
        <taxon>Vertebrata</taxon>
        <taxon>Euteleostomi</taxon>
        <taxon>Mammalia</taxon>
        <taxon>Eutheria</taxon>
        <taxon>Laurasiatheria</taxon>
        <taxon>Artiodactyla</taxon>
        <taxon>Tylopoda</taxon>
        <taxon>Camelidae</taxon>
        <taxon>Vicugna</taxon>
    </lineage>
</organism>
<feature type="coiled-coil region" evidence="8">
    <location>
        <begin position="117"/>
        <end position="144"/>
    </location>
</feature>
<keyword evidence="8" id="KW-0175">Coiled coil</keyword>
<dbReference type="PANTHER" id="PTHR23220">
    <property type="entry name" value="INTEGRIN ALPHA"/>
    <property type="match status" value="1"/>
</dbReference>
<evidence type="ECO:0000256" key="5">
    <source>
        <dbReference type="ARBA" id="ARBA00023136"/>
    </source>
</evidence>
<feature type="domain" description="Integrin alpha-X-like third Ig-like" evidence="9">
    <location>
        <begin position="54"/>
        <end position="129"/>
    </location>
</feature>
<dbReference type="GeneID" id="107033300"/>
<dbReference type="Gene3D" id="2.60.40.1510">
    <property type="entry name" value="ntegrin, alpha v. Chain A, domain 3"/>
    <property type="match status" value="1"/>
</dbReference>
<keyword evidence="4" id="KW-0401">Integrin</keyword>
<dbReference type="InterPro" id="IPR032695">
    <property type="entry name" value="Integrin_dom_sf"/>
</dbReference>
<evidence type="ECO:0000313" key="10">
    <source>
        <dbReference type="Proteomes" id="UP001652581"/>
    </source>
</evidence>
<evidence type="ECO:0000256" key="6">
    <source>
        <dbReference type="ARBA" id="ARBA00023170"/>
    </source>
</evidence>
<dbReference type="Proteomes" id="UP001652581">
    <property type="component" value="Chromosome 18"/>
</dbReference>
<comment type="subcellular location">
    <subcellularLocation>
        <location evidence="1">Membrane</location>
        <topology evidence="1">Single-pass type I membrane protein</topology>
    </subcellularLocation>
</comment>
<protein>
    <submittedName>
        <fullName evidence="11">Integrin alpha-X-like</fullName>
    </submittedName>
</protein>
<evidence type="ECO:0000259" key="9">
    <source>
        <dbReference type="Pfam" id="PF21520"/>
    </source>
</evidence>
<name>A0ABM5BPB9_VICPA</name>
<keyword evidence="6" id="KW-0675">Receptor</keyword>
<evidence type="ECO:0000256" key="3">
    <source>
        <dbReference type="ARBA" id="ARBA00022889"/>
    </source>
</evidence>